<evidence type="ECO:0000313" key="2">
    <source>
        <dbReference type="Proteomes" id="UP001529510"/>
    </source>
</evidence>
<dbReference type="EMBL" id="JAMKFB020000019">
    <property type="protein sequence ID" value="KAL0166075.1"/>
    <property type="molecule type" value="Genomic_DNA"/>
</dbReference>
<accession>A0ABD0NXW5</accession>
<evidence type="ECO:0000313" key="1">
    <source>
        <dbReference type="EMBL" id="KAL0166075.1"/>
    </source>
</evidence>
<feature type="non-terminal residue" evidence="1">
    <location>
        <position position="1"/>
    </location>
</feature>
<dbReference type="Proteomes" id="UP001529510">
    <property type="component" value="Unassembled WGS sequence"/>
</dbReference>
<proteinExistence type="predicted"/>
<reference evidence="1 2" key="1">
    <citation type="submission" date="2024-05" db="EMBL/GenBank/DDBJ databases">
        <title>Genome sequencing and assembly of Indian major carp, Cirrhinus mrigala (Hamilton, 1822).</title>
        <authorList>
            <person name="Mohindra V."/>
            <person name="Chowdhury L.M."/>
            <person name="Lal K."/>
            <person name="Jena J.K."/>
        </authorList>
    </citation>
    <scope>NUCLEOTIDE SEQUENCE [LARGE SCALE GENOMIC DNA]</scope>
    <source>
        <strain evidence="1">CM1030</strain>
        <tissue evidence="1">Blood</tissue>
    </source>
</reference>
<protein>
    <submittedName>
        <fullName evidence="1">Uncharacterized protein</fullName>
    </submittedName>
</protein>
<comment type="caution">
    <text evidence="1">The sequence shown here is derived from an EMBL/GenBank/DDBJ whole genome shotgun (WGS) entry which is preliminary data.</text>
</comment>
<keyword evidence="2" id="KW-1185">Reference proteome</keyword>
<organism evidence="1 2">
    <name type="scientific">Cirrhinus mrigala</name>
    <name type="common">Mrigala</name>
    <dbReference type="NCBI Taxonomy" id="683832"/>
    <lineage>
        <taxon>Eukaryota</taxon>
        <taxon>Metazoa</taxon>
        <taxon>Chordata</taxon>
        <taxon>Craniata</taxon>
        <taxon>Vertebrata</taxon>
        <taxon>Euteleostomi</taxon>
        <taxon>Actinopterygii</taxon>
        <taxon>Neopterygii</taxon>
        <taxon>Teleostei</taxon>
        <taxon>Ostariophysi</taxon>
        <taxon>Cypriniformes</taxon>
        <taxon>Cyprinidae</taxon>
        <taxon>Labeoninae</taxon>
        <taxon>Labeonini</taxon>
        <taxon>Cirrhinus</taxon>
    </lineage>
</organism>
<name>A0ABD0NXW5_CIRMR</name>
<sequence length="94" mass="10225">VHRSTWPIVCKGIVSQGMKRFGLCDGCTFVTTTNEDPSSMNLSIQSESMERGTRDSDWPVFMVEGDEAEPSASTAGQDDKQIVAKQLAENGTLL</sequence>
<gene>
    <name evidence="1" type="ORF">M9458_037919</name>
</gene>
<dbReference type="AlphaFoldDB" id="A0ABD0NXW5"/>